<protein>
    <recommendedName>
        <fullName evidence="2">Beta-glucanase</fullName>
    </recommendedName>
    <alternativeName>
        <fullName evidence="7">1,3-1,4-beta-D-glucan 4-glucanohydrolase</fullName>
    </alternativeName>
    <alternativeName>
        <fullName evidence="6">Endo-beta-1,3-1,4 glucanase</fullName>
    </alternativeName>
    <alternativeName>
        <fullName evidence="5">Lichenase</fullName>
    </alternativeName>
</protein>
<sequence length="386" mass="41820">MRHLAWSLLLISSALIAAPKHTPPPSSAASFSDPLTTLDSQRWSLADGWSNGSPFDVAWAADHVLFGDEGMTLILDDTESLGMAYTSGEIRSNDYYGYGCYQVEMQPVSQDGVITAFFTFTGPHDTPSGGNGRHSEIDIEFVGDQTSYFQANFWTNDDAYANSHEYLVALPFDAAEAFHDYGFKWTSTGISWYVDGAPVYQVFDSRRDPTPKVTDSTQKIMMNLWPVDNTAYSWAGQLIYPGEPLLAGFRNVRFEAGEACQITVNNGGGDGGDGSDGGDDSVALSVSVAELTLQMNRRGTQAQAQVRVHNDLGEAVSNAIVTGQWQGLVTDGDTQRSTDNSGTAQFYSRRSRESSGDFTFCVTSVQAPGLSYEAAANHQTCATVSK</sequence>
<reference evidence="11" key="1">
    <citation type="journal article" date="2019" name="Int. J. Syst. Evol. Microbiol.">
        <title>The Global Catalogue of Microorganisms (GCM) 10K type strain sequencing project: providing services to taxonomists for standard genome sequencing and annotation.</title>
        <authorList>
            <consortium name="The Broad Institute Genomics Platform"/>
            <consortium name="The Broad Institute Genome Sequencing Center for Infectious Disease"/>
            <person name="Wu L."/>
            <person name="Ma J."/>
        </authorList>
    </citation>
    <scope>NUCLEOTIDE SEQUENCE [LARGE SCALE GENOMIC DNA]</scope>
    <source>
        <strain evidence="11">JCM 18401</strain>
    </source>
</reference>
<organism evidence="10 11">
    <name type="scientific">Ferrimonas pelagia</name>
    <dbReference type="NCBI Taxonomy" id="1177826"/>
    <lineage>
        <taxon>Bacteria</taxon>
        <taxon>Pseudomonadati</taxon>
        <taxon>Pseudomonadota</taxon>
        <taxon>Gammaproteobacteria</taxon>
        <taxon>Alteromonadales</taxon>
        <taxon>Ferrimonadaceae</taxon>
        <taxon>Ferrimonas</taxon>
    </lineage>
</organism>
<dbReference type="Gene3D" id="2.60.120.200">
    <property type="match status" value="1"/>
</dbReference>
<accession>A0ABP9EZP3</accession>
<dbReference type="InterPro" id="IPR013320">
    <property type="entry name" value="ConA-like_dom_sf"/>
</dbReference>
<keyword evidence="11" id="KW-1185">Reference proteome</keyword>
<dbReference type="PRINTS" id="PR00737">
    <property type="entry name" value="GLHYDRLASE16"/>
</dbReference>
<evidence type="ECO:0000313" key="11">
    <source>
        <dbReference type="Proteomes" id="UP001499988"/>
    </source>
</evidence>
<keyword evidence="8" id="KW-0732">Signal</keyword>
<dbReference type="InterPro" id="IPR044791">
    <property type="entry name" value="Beta-glucanase/XTH"/>
</dbReference>
<dbReference type="InterPro" id="IPR000757">
    <property type="entry name" value="Beta-glucanase-like"/>
</dbReference>
<dbReference type="PANTHER" id="PTHR31062">
    <property type="entry name" value="XYLOGLUCAN ENDOTRANSGLUCOSYLASE/HYDROLASE PROTEIN 8-RELATED"/>
    <property type="match status" value="1"/>
</dbReference>
<keyword evidence="4" id="KW-0326">Glycosidase</keyword>
<evidence type="ECO:0000256" key="5">
    <source>
        <dbReference type="ARBA" id="ARBA00029722"/>
    </source>
</evidence>
<dbReference type="Proteomes" id="UP001499988">
    <property type="component" value="Unassembled WGS sequence"/>
</dbReference>
<evidence type="ECO:0000259" key="9">
    <source>
        <dbReference type="PROSITE" id="PS51762"/>
    </source>
</evidence>
<feature type="chain" id="PRO_5045831619" description="Beta-glucanase" evidence="8">
    <location>
        <begin position="18"/>
        <end position="386"/>
    </location>
</feature>
<comment type="caution">
    <text evidence="10">The sequence shown here is derived from an EMBL/GenBank/DDBJ whole genome shotgun (WGS) entry which is preliminary data.</text>
</comment>
<evidence type="ECO:0000256" key="3">
    <source>
        <dbReference type="ARBA" id="ARBA00022801"/>
    </source>
</evidence>
<dbReference type="Pfam" id="PF00722">
    <property type="entry name" value="Glyco_hydro_16"/>
    <property type="match status" value="1"/>
</dbReference>
<dbReference type="InterPro" id="IPR008264">
    <property type="entry name" value="Beta_glucanase"/>
</dbReference>
<evidence type="ECO:0000256" key="1">
    <source>
        <dbReference type="ARBA" id="ARBA00006865"/>
    </source>
</evidence>
<evidence type="ECO:0000256" key="8">
    <source>
        <dbReference type="SAM" id="SignalP"/>
    </source>
</evidence>
<dbReference type="RefSeq" id="WP_345335540.1">
    <property type="nucleotide sequence ID" value="NZ_BAABJZ010000078.1"/>
</dbReference>
<gene>
    <name evidence="10" type="ORF">GCM10023333_23010</name>
</gene>
<name>A0ABP9EZP3_9GAMM</name>
<dbReference type="PROSITE" id="PS51762">
    <property type="entry name" value="GH16_2"/>
    <property type="match status" value="1"/>
</dbReference>
<dbReference type="SUPFAM" id="SSF49899">
    <property type="entry name" value="Concanavalin A-like lectins/glucanases"/>
    <property type="match status" value="1"/>
</dbReference>
<evidence type="ECO:0000256" key="6">
    <source>
        <dbReference type="ARBA" id="ARBA00029771"/>
    </source>
</evidence>
<evidence type="ECO:0000256" key="4">
    <source>
        <dbReference type="ARBA" id="ARBA00023295"/>
    </source>
</evidence>
<evidence type="ECO:0000313" key="10">
    <source>
        <dbReference type="EMBL" id="GAA4889095.1"/>
    </source>
</evidence>
<keyword evidence="3" id="KW-0378">Hydrolase</keyword>
<evidence type="ECO:0000256" key="7">
    <source>
        <dbReference type="ARBA" id="ARBA00031665"/>
    </source>
</evidence>
<evidence type="ECO:0000256" key="2">
    <source>
        <dbReference type="ARBA" id="ARBA00014569"/>
    </source>
</evidence>
<feature type="signal peptide" evidence="8">
    <location>
        <begin position="1"/>
        <end position="17"/>
    </location>
</feature>
<comment type="similarity">
    <text evidence="1">Belongs to the glycosyl hydrolase 16 family.</text>
</comment>
<proteinExistence type="inferred from homology"/>
<dbReference type="EMBL" id="BAABJZ010000078">
    <property type="protein sequence ID" value="GAA4889095.1"/>
    <property type="molecule type" value="Genomic_DNA"/>
</dbReference>
<feature type="domain" description="GH16" evidence="9">
    <location>
        <begin position="17"/>
        <end position="257"/>
    </location>
</feature>